<dbReference type="AlphaFoldDB" id="A0A0C3J692"/>
<dbReference type="HOGENOM" id="CLU_131285_0_0_1"/>
<sequence>LDLDDRIDAEWREGVEALSKVTEEQLWRKLGFPDRQLPFFQRWTDPDDLIDPWSEEGKAWLANMPDKREPLQPRWHQLVGIYRMLERAFEGKPVLLMDGVGLGKTLQVLGTIACIAYYRRAFTLKGLFPGDFG</sequence>
<dbReference type="Proteomes" id="UP000054217">
    <property type="component" value="Unassembled WGS sequence"/>
</dbReference>
<reference evidence="1 2" key="1">
    <citation type="submission" date="2014-04" db="EMBL/GenBank/DDBJ databases">
        <authorList>
            <consortium name="DOE Joint Genome Institute"/>
            <person name="Kuo A."/>
            <person name="Kohler A."/>
            <person name="Costa M.D."/>
            <person name="Nagy L.G."/>
            <person name="Floudas D."/>
            <person name="Copeland A."/>
            <person name="Barry K.W."/>
            <person name="Cichocki N."/>
            <person name="Veneault-Fourrey C."/>
            <person name="LaButti K."/>
            <person name="Lindquist E.A."/>
            <person name="Lipzen A."/>
            <person name="Lundell T."/>
            <person name="Morin E."/>
            <person name="Murat C."/>
            <person name="Sun H."/>
            <person name="Tunlid A."/>
            <person name="Henrissat B."/>
            <person name="Grigoriev I.V."/>
            <person name="Hibbett D.S."/>
            <person name="Martin F."/>
            <person name="Nordberg H.P."/>
            <person name="Cantor M.N."/>
            <person name="Hua S.X."/>
        </authorList>
    </citation>
    <scope>NUCLEOTIDE SEQUENCE [LARGE SCALE GENOMIC DNA]</scope>
    <source>
        <strain evidence="1 2">Marx 270</strain>
    </source>
</reference>
<evidence type="ECO:0000313" key="1">
    <source>
        <dbReference type="EMBL" id="KIN93226.1"/>
    </source>
</evidence>
<dbReference type="STRING" id="870435.A0A0C3J692"/>
<dbReference type="OrthoDB" id="3270319at2759"/>
<dbReference type="SUPFAM" id="SSF52540">
    <property type="entry name" value="P-loop containing nucleoside triphosphate hydrolases"/>
    <property type="match status" value="1"/>
</dbReference>
<feature type="non-terminal residue" evidence="1">
    <location>
        <position position="133"/>
    </location>
</feature>
<accession>A0A0C3J692</accession>
<feature type="non-terminal residue" evidence="1">
    <location>
        <position position="1"/>
    </location>
</feature>
<gene>
    <name evidence="1" type="ORF">M404DRAFT_74152</name>
</gene>
<evidence type="ECO:0000313" key="2">
    <source>
        <dbReference type="Proteomes" id="UP000054217"/>
    </source>
</evidence>
<dbReference type="EMBL" id="KN832196">
    <property type="protein sequence ID" value="KIN93226.1"/>
    <property type="molecule type" value="Genomic_DNA"/>
</dbReference>
<protein>
    <recommendedName>
        <fullName evidence="3">SNF2 N-terminal domain-containing protein</fullName>
    </recommendedName>
</protein>
<dbReference type="InterPro" id="IPR027417">
    <property type="entry name" value="P-loop_NTPase"/>
</dbReference>
<dbReference type="InterPro" id="IPR038718">
    <property type="entry name" value="SNF2-like_sf"/>
</dbReference>
<name>A0A0C3J692_PISTI</name>
<dbReference type="InParanoid" id="A0A0C3J692"/>
<evidence type="ECO:0008006" key="3">
    <source>
        <dbReference type="Google" id="ProtNLM"/>
    </source>
</evidence>
<dbReference type="Gene3D" id="3.40.50.10810">
    <property type="entry name" value="Tandem AAA-ATPase domain"/>
    <property type="match status" value="1"/>
</dbReference>
<keyword evidence="2" id="KW-1185">Reference proteome</keyword>
<proteinExistence type="predicted"/>
<organism evidence="1 2">
    <name type="scientific">Pisolithus tinctorius Marx 270</name>
    <dbReference type="NCBI Taxonomy" id="870435"/>
    <lineage>
        <taxon>Eukaryota</taxon>
        <taxon>Fungi</taxon>
        <taxon>Dikarya</taxon>
        <taxon>Basidiomycota</taxon>
        <taxon>Agaricomycotina</taxon>
        <taxon>Agaricomycetes</taxon>
        <taxon>Agaricomycetidae</taxon>
        <taxon>Boletales</taxon>
        <taxon>Sclerodermatineae</taxon>
        <taxon>Pisolithaceae</taxon>
        <taxon>Pisolithus</taxon>
    </lineage>
</organism>
<reference evidence="2" key="2">
    <citation type="submission" date="2015-01" db="EMBL/GenBank/DDBJ databases">
        <title>Evolutionary Origins and Diversification of the Mycorrhizal Mutualists.</title>
        <authorList>
            <consortium name="DOE Joint Genome Institute"/>
            <consortium name="Mycorrhizal Genomics Consortium"/>
            <person name="Kohler A."/>
            <person name="Kuo A."/>
            <person name="Nagy L.G."/>
            <person name="Floudas D."/>
            <person name="Copeland A."/>
            <person name="Barry K.W."/>
            <person name="Cichocki N."/>
            <person name="Veneault-Fourrey C."/>
            <person name="LaButti K."/>
            <person name="Lindquist E.A."/>
            <person name="Lipzen A."/>
            <person name="Lundell T."/>
            <person name="Morin E."/>
            <person name="Murat C."/>
            <person name="Riley R."/>
            <person name="Ohm R."/>
            <person name="Sun H."/>
            <person name="Tunlid A."/>
            <person name="Henrissat B."/>
            <person name="Grigoriev I.V."/>
            <person name="Hibbett D.S."/>
            <person name="Martin F."/>
        </authorList>
    </citation>
    <scope>NUCLEOTIDE SEQUENCE [LARGE SCALE GENOMIC DNA]</scope>
    <source>
        <strain evidence="2">Marx 270</strain>
    </source>
</reference>